<name>A0A850P8Q4_9PROT</name>
<dbReference type="PANTHER" id="PTHR11851:SF224">
    <property type="entry name" value="PROCESSING PROTEASE"/>
    <property type="match status" value="1"/>
</dbReference>
<keyword evidence="3" id="KW-1185">Reference proteome</keyword>
<dbReference type="Pfam" id="PF05193">
    <property type="entry name" value="Peptidase_M16_C"/>
    <property type="match status" value="2"/>
</dbReference>
<feature type="domain" description="Peptidase M16 C-terminal" evidence="1">
    <location>
        <begin position="4"/>
        <end position="128"/>
    </location>
</feature>
<evidence type="ECO:0000313" key="2">
    <source>
        <dbReference type="EMBL" id="NVN40364.1"/>
    </source>
</evidence>
<organism evidence="2 3">
    <name type="scientific">Ameyamaea chiangmaiensis</name>
    <dbReference type="NCBI Taxonomy" id="442969"/>
    <lineage>
        <taxon>Bacteria</taxon>
        <taxon>Pseudomonadati</taxon>
        <taxon>Pseudomonadota</taxon>
        <taxon>Alphaproteobacteria</taxon>
        <taxon>Acetobacterales</taxon>
        <taxon>Acetobacteraceae</taxon>
        <taxon>Ameyamaea</taxon>
    </lineage>
</organism>
<sequence>HALPARQPVTPGPLTAQTLSLPTDYPVGLVTLAYRMPGMRDPDFAVADILSDVLASRRGALYQLVPQGKALFAGFEPVEKARAGVGIAVGAFPSGSDPTPLIGEMKATLAAIRAHGVPAELVEAAKRKEIAQIGFGANSIAGLAENWSQAVALMGLNSLDDLAAAYARVTPDAVNAMARRMLDPAQSVTAVLTPDRSGKAPSDKGFGGAESFAAAADHKVALPDWAERALARLDLPAESAAPDVSTLPNGLRLIVVPSHVSHTVVVTGQVRQDSDLQEPPGQEGVAALTNGLFSYGTTRHDRLAFQKALDDIAAQESAGDDFSLSVLSNHFDQGLALLAENELSPAFPDAAFTVVRQQQAQTQAGELTSPGYLFSRAITAALNPPHDPSLRQATPQTIMATRLADVKAYYHAAYRPDLTTIVVAGDITVGQARAAVARAFGGWTAQGPTPVVDLPGRPDSRASVAHVADPGTTQDTVILAETVGLTAADPDHFMLQLGNEILGGGFSARLYQDLRVRTGYVYTVSSRYSWARHRGGYSISFGADPDKVDAARKAALHDLDMMRTQPVSDTELAMAKATMLRGQPLRRASLDAISSEYLYLVSLGLPLDTPAIAARAYYGASAAAIQQSFARWMRPDDMATVVKGPGAP</sequence>
<accession>A0A850P8Q4</accession>
<dbReference type="PANTHER" id="PTHR11851">
    <property type="entry name" value="METALLOPROTEASE"/>
    <property type="match status" value="1"/>
</dbReference>
<proteinExistence type="predicted"/>
<dbReference type="EMBL" id="JABXXR010000040">
    <property type="protein sequence ID" value="NVN40364.1"/>
    <property type="molecule type" value="Genomic_DNA"/>
</dbReference>
<dbReference type="SUPFAM" id="SSF63411">
    <property type="entry name" value="LuxS/MPP-like metallohydrolase"/>
    <property type="match status" value="3"/>
</dbReference>
<evidence type="ECO:0000313" key="3">
    <source>
        <dbReference type="Proteomes" id="UP000585665"/>
    </source>
</evidence>
<dbReference type="InterPro" id="IPR050361">
    <property type="entry name" value="MPP/UQCRC_Complex"/>
</dbReference>
<dbReference type="RefSeq" id="WP_176613332.1">
    <property type="nucleotide sequence ID" value="NZ_JABXXR010000040.1"/>
</dbReference>
<reference evidence="2 3" key="1">
    <citation type="submission" date="2020-06" db="EMBL/GenBank/DDBJ databases">
        <title>Description of novel acetic acid bacteria.</title>
        <authorList>
            <person name="Sombolestani A."/>
        </authorList>
    </citation>
    <scope>NUCLEOTIDE SEQUENCE [LARGE SCALE GENOMIC DNA]</scope>
    <source>
        <strain evidence="2 3">LMG 27010</strain>
    </source>
</reference>
<feature type="domain" description="Peptidase M16 C-terminal" evidence="1">
    <location>
        <begin position="404"/>
        <end position="578"/>
    </location>
</feature>
<dbReference type="Gene3D" id="3.30.830.10">
    <property type="entry name" value="Metalloenzyme, LuxS/M16 peptidase-like"/>
    <property type="match status" value="3"/>
</dbReference>
<protein>
    <submittedName>
        <fullName evidence="2">Insulinase family protein</fullName>
    </submittedName>
</protein>
<dbReference type="AlphaFoldDB" id="A0A850P8Q4"/>
<feature type="non-terminal residue" evidence="2">
    <location>
        <position position="1"/>
    </location>
</feature>
<comment type="caution">
    <text evidence="2">The sequence shown here is derived from an EMBL/GenBank/DDBJ whole genome shotgun (WGS) entry which is preliminary data.</text>
</comment>
<dbReference type="GO" id="GO:0046872">
    <property type="term" value="F:metal ion binding"/>
    <property type="evidence" value="ECO:0007669"/>
    <property type="project" value="InterPro"/>
</dbReference>
<dbReference type="InterPro" id="IPR007863">
    <property type="entry name" value="Peptidase_M16_C"/>
</dbReference>
<dbReference type="InterPro" id="IPR011249">
    <property type="entry name" value="Metalloenz_LuxS/M16"/>
</dbReference>
<dbReference type="Proteomes" id="UP000585665">
    <property type="component" value="Unassembled WGS sequence"/>
</dbReference>
<gene>
    <name evidence="2" type="ORF">HUK82_07280</name>
</gene>
<evidence type="ECO:0000259" key="1">
    <source>
        <dbReference type="Pfam" id="PF05193"/>
    </source>
</evidence>